<evidence type="ECO:0000313" key="4">
    <source>
        <dbReference type="EMBL" id="KFM83696.1"/>
    </source>
</evidence>
<dbReference type="EMBL" id="WNZZ01000004">
    <property type="protein sequence ID" value="MUG22457.1"/>
    <property type="molecule type" value="Genomic_DNA"/>
</dbReference>
<keyword evidence="5" id="KW-0946">Virion</keyword>
<dbReference type="PANTHER" id="PTHR39183:SF1">
    <property type="entry name" value="SPORE COAT PROTEIN F-LIKE PROTEIN YHCQ"/>
    <property type="match status" value="1"/>
</dbReference>
<dbReference type="GO" id="GO:0030435">
    <property type="term" value="P:sporulation resulting in formation of a cellular spore"/>
    <property type="evidence" value="ECO:0007669"/>
    <property type="project" value="UniProtKB-KW"/>
</dbReference>
<comment type="similarity">
    <text evidence="3">Belongs to the CotF family.</text>
</comment>
<proteinExistence type="inferred from homology"/>
<gene>
    <name evidence="4" type="ORF">DJ90_5242</name>
    <name evidence="5" type="ORF">GNQ08_08525</name>
</gene>
<dbReference type="GeneID" id="77010026"/>
<comment type="caution">
    <text evidence="4">The sequence shown here is derived from an EMBL/GenBank/DDBJ whole genome shotgun (WGS) entry which is preliminary data.</text>
</comment>
<reference evidence="5 7" key="2">
    <citation type="submission" date="2019-11" db="EMBL/GenBank/DDBJ databases">
        <title>Draft genome sequences of five Paenibacillus species of dairy origin.</title>
        <authorList>
            <person name="Olajide A.M."/>
            <person name="Chen S."/>
            <person name="Lapointe G."/>
        </authorList>
    </citation>
    <scope>NUCLEOTIDE SEQUENCE [LARGE SCALE GENOMIC DNA]</scope>
    <source>
        <strain evidence="5 7">3CT49</strain>
    </source>
</reference>
<dbReference type="HOGENOM" id="CLU_093052_0_0_9"/>
<keyword evidence="1" id="KW-0749">Sporulation</keyword>
<keyword evidence="6" id="KW-1185">Reference proteome</keyword>
<dbReference type="Gene3D" id="1.20.1260.10">
    <property type="match status" value="1"/>
</dbReference>
<keyword evidence="5" id="KW-0167">Capsid protein</keyword>
<name>A0A090XG28_PAEMA</name>
<accession>A0A090XG28</accession>
<evidence type="ECO:0000313" key="6">
    <source>
        <dbReference type="Proteomes" id="UP000029278"/>
    </source>
</evidence>
<dbReference type="STRING" id="44252.DJ90_5242"/>
<sequence>MNKLGAHEVMEVHEILSNEISGLNAMMLYRPYVKDQQLQMMMNHQMQACTMDYNQLVQLAQQTGASQAVPARGQKTVAHASGAMATSGGTMPTAGGTMGTHETMPNYASSSYQPMYGLRQPETQTPAQSTDQLDDADVALALLNCHKQSAALKMKAALEMANPSLRHFVQTSANRCADMAYECFQYANQKGYYQVPTLQENTTDTFVHAYGTVPQGTQQPSGGMFM</sequence>
<evidence type="ECO:0000256" key="1">
    <source>
        <dbReference type="ARBA" id="ARBA00022969"/>
    </source>
</evidence>
<evidence type="ECO:0000256" key="2">
    <source>
        <dbReference type="ARBA" id="ARBA00024325"/>
    </source>
</evidence>
<reference evidence="4 6" key="1">
    <citation type="submission" date="2014-04" db="EMBL/GenBank/DDBJ databases">
        <authorList>
            <person name="Bishop-Lilly K.A."/>
            <person name="Broomall S.M."/>
            <person name="Chain P.S."/>
            <person name="Chertkov O."/>
            <person name="Coyne S.R."/>
            <person name="Daligault H.E."/>
            <person name="Davenport K.W."/>
            <person name="Erkkila T."/>
            <person name="Frey K.G."/>
            <person name="Gibbons H.S."/>
            <person name="Gu W."/>
            <person name="Jaissle J."/>
            <person name="Johnson S.L."/>
            <person name="Koroleva G.I."/>
            <person name="Ladner J.T."/>
            <person name="Lo C.-C."/>
            <person name="Minogue T.D."/>
            <person name="Munk C."/>
            <person name="Palacios G.F."/>
            <person name="Redden C.L."/>
            <person name="Rosenzweig C.N."/>
            <person name="Scholz M.B."/>
            <person name="Teshima H."/>
            <person name="Xu Y."/>
        </authorList>
    </citation>
    <scope>NUCLEOTIDE SEQUENCE [LARGE SCALE GENOMIC DNA]</scope>
    <source>
        <strain evidence="4 6">8244</strain>
    </source>
</reference>
<dbReference type="EMBL" id="JMQA01000064">
    <property type="protein sequence ID" value="KFM83696.1"/>
    <property type="molecule type" value="Genomic_DNA"/>
</dbReference>
<organism evidence="4 6">
    <name type="scientific">Paenibacillus macerans</name>
    <name type="common">Bacillus macerans</name>
    <dbReference type="NCBI Taxonomy" id="44252"/>
    <lineage>
        <taxon>Bacteria</taxon>
        <taxon>Bacillati</taxon>
        <taxon>Bacillota</taxon>
        <taxon>Bacilli</taxon>
        <taxon>Bacillales</taxon>
        <taxon>Paenibacillaceae</taxon>
        <taxon>Paenibacillus</taxon>
    </lineage>
</organism>
<dbReference type="PATRIC" id="fig|44252.3.peg.6699"/>
<dbReference type="InterPro" id="IPR012851">
    <property type="entry name" value="Spore_coat_CotF-like"/>
</dbReference>
<dbReference type="InterPro" id="IPR012347">
    <property type="entry name" value="Ferritin-like"/>
</dbReference>
<protein>
    <submittedName>
        <fullName evidence="4">Coat F domain protein</fullName>
    </submittedName>
    <submittedName>
        <fullName evidence="5">Spore coat protein</fullName>
    </submittedName>
</protein>
<evidence type="ECO:0000313" key="5">
    <source>
        <dbReference type="EMBL" id="MUG22457.1"/>
    </source>
</evidence>
<dbReference type="Proteomes" id="UP000029278">
    <property type="component" value="Unassembled WGS sequence"/>
</dbReference>
<dbReference type="Pfam" id="PF07875">
    <property type="entry name" value="Coat_F"/>
    <property type="match status" value="1"/>
</dbReference>
<dbReference type="PANTHER" id="PTHR39183">
    <property type="entry name" value="SPORE COAT PROTEIN F-LIKE PROTEIN YHCQ"/>
    <property type="match status" value="1"/>
</dbReference>
<dbReference type="RefSeq" id="WP_051985770.1">
    <property type="nucleotide sequence ID" value="NZ_BGML01000015.1"/>
</dbReference>
<comment type="subcellular location">
    <subcellularLocation>
        <location evidence="2">Spore coat</location>
    </subcellularLocation>
</comment>
<evidence type="ECO:0000256" key="3">
    <source>
        <dbReference type="ARBA" id="ARBA00024344"/>
    </source>
</evidence>
<evidence type="ECO:0000313" key="7">
    <source>
        <dbReference type="Proteomes" id="UP000442469"/>
    </source>
</evidence>
<dbReference type="AlphaFoldDB" id="A0A090XG28"/>
<dbReference type="OrthoDB" id="2374504at2"/>
<dbReference type="Proteomes" id="UP000442469">
    <property type="component" value="Unassembled WGS sequence"/>
</dbReference>